<dbReference type="EMBL" id="GBXM01108593">
    <property type="protein sequence ID" value="JAG99983.1"/>
    <property type="molecule type" value="Transcribed_RNA"/>
</dbReference>
<evidence type="ECO:0000313" key="1">
    <source>
        <dbReference type="EMBL" id="JAG99983.1"/>
    </source>
</evidence>
<sequence>MTSTTDKTATPLHNSIFSTVWDCLTICFLFQNFHCS</sequence>
<accession>A0A0E9P675</accession>
<proteinExistence type="predicted"/>
<organism evidence="1">
    <name type="scientific">Anguilla anguilla</name>
    <name type="common">European freshwater eel</name>
    <name type="synonym">Muraena anguilla</name>
    <dbReference type="NCBI Taxonomy" id="7936"/>
    <lineage>
        <taxon>Eukaryota</taxon>
        <taxon>Metazoa</taxon>
        <taxon>Chordata</taxon>
        <taxon>Craniata</taxon>
        <taxon>Vertebrata</taxon>
        <taxon>Euteleostomi</taxon>
        <taxon>Actinopterygii</taxon>
        <taxon>Neopterygii</taxon>
        <taxon>Teleostei</taxon>
        <taxon>Anguilliformes</taxon>
        <taxon>Anguillidae</taxon>
        <taxon>Anguilla</taxon>
    </lineage>
</organism>
<name>A0A0E9P675_ANGAN</name>
<reference evidence="1" key="1">
    <citation type="submission" date="2014-11" db="EMBL/GenBank/DDBJ databases">
        <authorList>
            <person name="Amaro Gonzalez C."/>
        </authorList>
    </citation>
    <scope>NUCLEOTIDE SEQUENCE</scope>
</reference>
<reference evidence="1" key="2">
    <citation type="journal article" date="2015" name="Fish Shellfish Immunol.">
        <title>Early steps in the European eel (Anguilla anguilla)-Vibrio vulnificus interaction in the gills: Role of the RtxA13 toxin.</title>
        <authorList>
            <person name="Callol A."/>
            <person name="Pajuelo D."/>
            <person name="Ebbesson L."/>
            <person name="Teles M."/>
            <person name="MacKenzie S."/>
            <person name="Amaro C."/>
        </authorList>
    </citation>
    <scope>NUCLEOTIDE SEQUENCE</scope>
</reference>
<protein>
    <submittedName>
        <fullName evidence="1">Uncharacterized protein</fullName>
    </submittedName>
</protein>
<dbReference type="AlphaFoldDB" id="A0A0E9P675"/>